<dbReference type="InterPro" id="IPR035093">
    <property type="entry name" value="RelE/ParE_toxin_dom_sf"/>
</dbReference>
<protein>
    <recommendedName>
        <fullName evidence="4">Plasmid stabilization protein</fullName>
    </recommendedName>
</protein>
<dbReference type="Gene3D" id="3.30.2310.20">
    <property type="entry name" value="RelE-like"/>
    <property type="match status" value="1"/>
</dbReference>
<dbReference type="Pfam" id="PF05016">
    <property type="entry name" value="ParE_toxin"/>
    <property type="match status" value="1"/>
</dbReference>
<dbReference type="RefSeq" id="WP_173066181.1">
    <property type="nucleotide sequence ID" value="NZ_AP022853.1"/>
</dbReference>
<keyword evidence="1" id="KW-1277">Toxin-antitoxin system</keyword>
<keyword evidence="3" id="KW-1185">Reference proteome</keyword>
<dbReference type="Proteomes" id="UP000502260">
    <property type="component" value="Chromosome"/>
</dbReference>
<gene>
    <name evidence="2" type="ORF">SKTS_27180</name>
</gene>
<evidence type="ECO:0000313" key="3">
    <source>
        <dbReference type="Proteomes" id="UP000502260"/>
    </source>
</evidence>
<dbReference type="KEGG" id="slac:SKTS_27180"/>
<sequence length="96" mass="11309">MKFVFHPEAEAEFFAAIEYYESAEAGLGRDFSLEVLKTIQNVVDFPLAWPVLFEDVRRCLTNRFPFGVLYRAEGDQIQVLAVMHLRREPGYWQERH</sequence>
<accession>A0A6F8VFV5</accession>
<evidence type="ECO:0008006" key="4">
    <source>
        <dbReference type="Google" id="ProtNLM"/>
    </source>
</evidence>
<name>A0A6F8VFV5_9PROT</name>
<evidence type="ECO:0000256" key="1">
    <source>
        <dbReference type="ARBA" id="ARBA00022649"/>
    </source>
</evidence>
<reference evidence="3" key="1">
    <citation type="submission" date="2020-03" db="EMBL/GenBank/DDBJ databases">
        <title>Complete genome sequence of sulfur-oxidizing bacterium skT11.</title>
        <authorList>
            <person name="Kanda M."/>
            <person name="Kojima H."/>
            <person name="Fukui M."/>
        </authorList>
    </citation>
    <scope>NUCLEOTIDE SEQUENCE [LARGE SCALE GENOMIC DNA]</scope>
    <source>
        <strain evidence="3">skT11</strain>
    </source>
</reference>
<dbReference type="EMBL" id="AP022853">
    <property type="protein sequence ID" value="BCB27832.1"/>
    <property type="molecule type" value="Genomic_DNA"/>
</dbReference>
<evidence type="ECO:0000313" key="2">
    <source>
        <dbReference type="EMBL" id="BCB27832.1"/>
    </source>
</evidence>
<organism evidence="2 3">
    <name type="scientific">Sulfurimicrobium lacus</name>
    <dbReference type="NCBI Taxonomy" id="2715678"/>
    <lineage>
        <taxon>Bacteria</taxon>
        <taxon>Pseudomonadati</taxon>
        <taxon>Pseudomonadota</taxon>
        <taxon>Betaproteobacteria</taxon>
        <taxon>Nitrosomonadales</taxon>
        <taxon>Sulfuricellaceae</taxon>
        <taxon>Sulfurimicrobium</taxon>
    </lineage>
</organism>
<proteinExistence type="predicted"/>
<dbReference type="AlphaFoldDB" id="A0A6F8VFV5"/>
<dbReference type="InterPro" id="IPR007712">
    <property type="entry name" value="RelE/ParE_toxin"/>
</dbReference>